<sequence length="967" mass="106854">MSKVKHLLRKLHIGGGLNDHQRLADPRPVINPTPSPTPSPNTTTSSSSSGSGTMGRIASVESASGDRTTGETGVDFNLLEEEFQVQLALAISASDPDVREGAESAQIDAAKRMSLGCRSASITETDALVEFLSLRYWSYNAVNYDEKIIDGFYDAYGITSHSVLQGKMPLLVDLQSISLLDNLDYEVILVNRLVDPKLQELENRVYTISVDCQHCELGPILSGLVQKIADIVVERMGGPVGDADEIYGRWTVRHTELRNSLSSNILPLGCLDVGLSRHRALLFKVLADRINLPCMLVKGSYYTGTDDGAVNLIKIDNGSEYIVDLMGAPGTLIPAEVPGTHLQNAGLDVRGFPDQTETSVGSHLELDRGTKTPTISLMLDRIPDVGCSGSEDTSFVGKLTNKDELKPDKNQNEKFEQEFGKLFPALPKPCEGLSATSRKPSSAQKKKVKNVSKYVISAAKNPEFAQKLHAVLLESGASPPPDLFLDMNSQDLGEEKMLERVHLADGKNLDNGVHCHTDKFLSSREQTLVPSIGVESSNCLNYENRQGQPAEWFAEHLIELKPNVIKSDLSLSCDTTTSEGFVLVGNGANEQIPTNATGVNTVPANTPGVVARALCEKQIHGSPLPSVAEFCQRQSENALISDKRLTYTDVGEDSTADTMQMMNTGLHMTCNVDNDSINPMLGEVAEWEIPWEDLQIGERIGIGSYGEVYHADWNGTEVAVKKFLDQDFSGDALFQFKCEIEIMLRLRHPNVVLFMGAVTRSPHFSILTEFLLRGSLYRLLHRPNHQLDEKRRMRMALDVAKGMNYLHTSHPTIVHRDLKSPNLLVDKNWVVKVCDFGLSRMKHHTFLSSKSTAGTPEWMAPEVLRNEPANEKCDVYSFGVILWELATLRIPWKGLNPMQVVGAVGFQNRRLEIPEDVDPTVAQIICDCWQTEPHLRPSFAQLMSRLRCLQRLLVDRSNSANQFSELS</sequence>
<accession>A0ACC1XA89</accession>
<keyword evidence="1" id="KW-0808">Transferase</keyword>
<reference evidence="1 2" key="1">
    <citation type="journal article" date="2023" name="Science">
        <title>Complex scaffold remodeling in plant triterpene biosynthesis.</title>
        <authorList>
            <person name="De La Pena R."/>
            <person name="Hodgson H."/>
            <person name="Liu J.C."/>
            <person name="Stephenson M.J."/>
            <person name="Martin A.C."/>
            <person name="Owen C."/>
            <person name="Harkess A."/>
            <person name="Leebens-Mack J."/>
            <person name="Jimenez L.E."/>
            <person name="Osbourn A."/>
            <person name="Sattely E.S."/>
        </authorList>
    </citation>
    <scope>NUCLEOTIDE SEQUENCE [LARGE SCALE GENOMIC DNA]</scope>
    <source>
        <strain evidence="2">cv. JPN11</strain>
        <tissue evidence="1">Leaf</tissue>
    </source>
</reference>
<dbReference type="Proteomes" id="UP001164539">
    <property type="component" value="Chromosome 10"/>
</dbReference>
<dbReference type="EMBL" id="CM051403">
    <property type="protein sequence ID" value="KAJ4708191.1"/>
    <property type="molecule type" value="Genomic_DNA"/>
</dbReference>
<keyword evidence="2" id="KW-1185">Reference proteome</keyword>
<name>A0ACC1XA89_MELAZ</name>
<protein>
    <submittedName>
        <fullName evidence="1">Mitogen-activated protein kinase kinase kinase</fullName>
    </submittedName>
</protein>
<gene>
    <name evidence="1" type="ORF">OWV82_018177</name>
</gene>
<organism evidence="1 2">
    <name type="scientific">Melia azedarach</name>
    <name type="common">Chinaberry tree</name>
    <dbReference type="NCBI Taxonomy" id="155640"/>
    <lineage>
        <taxon>Eukaryota</taxon>
        <taxon>Viridiplantae</taxon>
        <taxon>Streptophyta</taxon>
        <taxon>Embryophyta</taxon>
        <taxon>Tracheophyta</taxon>
        <taxon>Spermatophyta</taxon>
        <taxon>Magnoliopsida</taxon>
        <taxon>eudicotyledons</taxon>
        <taxon>Gunneridae</taxon>
        <taxon>Pentapetalae</taxon>
        <taxon>rosids</taxon>
        <taxon>malvids</taxon>
        <taxon>Sapindales</taxon>
        <taxon>Meliaceae</taxon>
        <taxon>Melia</taxon>
    </lineage>
</organism>
<comment type="caution">
    <text evidence="1">The sequence shown here is derived from an EMBL/GenBank/DDBJ whole genome shotgun (WGS) entry which is preliminary data.</text>
</comment>
<evidence type="ECO:0000313" key="1">
    <source>
        <dbReference type="EMBL" id="KAJ4708191.1"/>
    </source>
</evidence>
<evidence type="ECO:0000313" key="2">
    <source>
        <dbReference type="Proteomes" id="UP001164539"/>
    </source>
</evidence>
<keyword evidence="1" id="KW-0418">Kinase</keyword>
<proteinExistence type="predicted"/>